<feature type="transmembrane region" description="Helical" evidence="7">
    <location>
        <begin position="102"/>
        <end position="124"/>
    </location>
</feature>
<organism evidence="9 10">
    <name type="scientific">Aspergillus bertholletiae</name>
    <dbReference type="NCBI Taxonomy" id="1226010"/>
    <lineage>
        <taxon>Eukaryota</taxon>
        <taxon>Fungi</taxon>
        <taxon>Dikarya</taxon>
        <taxon>Ascomycota</taxon>
        <taxon>Pezizomycotina</taxon>
        <taxon>Eurotiomycetes</taxon>
        <taxon>Eurotiomycetidae</taxon>
        <taxon>Eurotiales</taxon>
        <taxon>Aspergillaceae</taxon>
        <taxon>Aspergillus</taxon>
        <taxon>Aspergillus subgen. Circumdati</taxon>
    </lineage>
</organism>
<evidence type="ECO:0000259" key="8">
    <source>
        <dbReference type="Pfam" id="PF20684"/>
    </source>
</evidence>
<reference evidence="9 10" key="1">
    <citation type="submission" date="2019-04" db="EMBL/GenBank/DDBJ databases">
        <title>Friends and foes A comparative genomics studyof 23 Aspergillus species from section Flavi.</title>
        <authorList>
            <consortium name="DOE Joint Genome Institute"/>
            <person name="Kjaerbolling I."/>
            <person name="Vesth T."/>
            <person name="Frisvad J.C."/>
            <person name="Nybo J.L."/>
            <person name="Theobald S."/>
            <person name="Kildgaard S."/>
            <person name="Isbrandt T."/>
            <person name="Kuo A."/>
            <person name="Sato A."/>
            <person name="Lyhne E.K."/>
            <person name="Kogle M.E."/>
            <person name="Wiebenga A."/>
            <person name="Kun R.S."/>
            <person name="Lubbers R.J."/>
            <person name="Makela M.R."/>
            <person name="Barry K."/>
            <person name="Chovatia M."/>
            <person name="Clum A."/>
            <person name="Daum C."/>
            <person name="Haridas S."/>
            <person name="He G."/>
            <person name="LaButti K."/>
            <person name="Lipzen A."/>
            <person name="Mondo S."/>
            <person name="Riley R."/>
            <person name="Salamov A."/>
            <person name="Simmons B.A."/>
            <person name="Magnuson J.K."/>
            <person name="Henrissat B."/>
            <person name="Mortensen U.H."/>
            <person name="Larsen T.O."/>
            <person name="Devries R.P."/>
            <person name="Grigoriev I.V."/>
            <person name="Machida M."/>
            <person name="Baker S.E."/>
            <person name="Andersen M.R."/>
        </authorList>
    </citation>
    <scope>NUCLEOTIDE SEQUENCE [LARGE SCALE GENOMIC DNA]</scope>
    <source>
        <strain evidence="9 10">IBT 29228</strain>
    </source>
</reference>
<keyword evidence="10" id="KW-1185">Reference proteome</keyword>
<keyword evidence="4 7" id="KW-0472">Membrane</keyword>
<feature type="transmembrane region" description="Helical" evidence="7">
    <location>
        <begin position="233"/>
        <end position="252"/>
    </location>
</feature>
<evidence type="ECO:0000256" key="2">
    <source>
        <dbReference type="ARBA" id="ARBA00022692"/>
    </source>
</evidence>
<evidence type="ECO:0000256" key="1">
    <source>
        <dbReference type="ARBA" id="ARBA00004141"/>
    </source>
</evidence>
<dbReference type="PANTHER" id="PTHR33048">
    <property type="entry name" value="PTH11-LIKE INTEGRAL MEMBRANE PROTEIN (AFU_ORTHOLOGUE AFUA_5G11245)"/>
    <property type="match status" value="1"/>
</dbReference>
<dbReference type="OrthoDB" id="5329176at2759"/>
<feature type="compositionally biased region" description="Basic and acidic residues" evidence="6">
    <location>
        <begin position="284"/>
        <end position="293"/>
    </location>
</feature>
<proteinExistence type="inferred from homology"/>
<accession>A0A5N7ATY2</accession>
<evidence type="ECO:0000256" key="6">
    <source>
        <dbReference type="SAM" id="MobiDB-lite"/>
    </source>
</evidence>
<comment type="similarity">
    <text evidence="5">Belongs to the SAT4 family.</text>
</comment>
<evidence type="ECO:0000313" key="9">
    <source>
        <dbReference type="EMBL" id="KAE8373315.1"/>
    </source>
</evidence>
<feature type="transmembrane region" description="Helical" evidence="7">
    <location>
        <begin position="20"/>
        <end position="42"/>
    </location>
</feature>
<dbReference type="InterPro" id="IPR052337">
    <property type="entry name" value="SAT4-like"/>
</dbReference>
<feature type="transmembrane region" description="Helical" evidence="7">
    <location>
        <begin position="208"/>
        <end position="227"/>
    </location>
</feature>
<sequence length="333" mass="37380">MANTTVEYSDAYLAETRQPMILTVTVIFVALTTIALILRFISHRIGNVRGHLDDVFIVVGWLFYLAFVGITIGDIKYGGVGLHQVRVEQMDITMLTTWAKSLLVVSFVYIWSVVFPKLSILYLYLALFGISKPSRIVCYATGILVVANAIANTAAGFALCRIERHCFNINDWFRYARVVNIVSDVILLILPIPHIYRLQSSTRLKAGLFFTFLLGSITWSATALIVWSVVEVGMYIIATCLISYLPLLKYLWRKTTGARPTTAEKGSGSDSSNTLEQTCLTRVSSREGRDSSHGSKSKRGSIELMDIPEPVEPRMHNSKNRIMVEREIIIERC</sequence>
<dbReference type="GO" id="GO:0016020">
    <property type="term" value="C:membrane"/>
    <property type="evidence" value="ECO:0007669"/>
    <property type="project" value="UniProtKB-SubCell"/>
</dbReference>
<dbReference type="Proteomes" id="UP000326198">
    <property type="component" value="Unassembled WGS sequence"/>
</dbReference>
<dbReference type="InterPro" id="IPR049326">
    <property type="entry name" value="Rhodopsin_dom_fungi"/>
</dbReference>
<evidence type="ECO:0000256" key="7">
    <source>
        <dbReference type="SAM" id="Phobius"/>
    </source>
</evidence>
<gene>
    <name evidence="9" type="ORF">BDV26DRAFT_301162</name>
</gene>
<keyword evidence="3 7" id="KW-1133">Transmembrane helix</keyword>
<dbReference type="PANTHER" id="PTHR33048:SF156">
    <property type="entry name" value="INTEGRAL MEMBRANE PROTEIN"/>
    <property type="match status" value="1"/>
</dbReference>
<evidence type="ECO:0000256" key="4">
    <source>
        <dbReference type="ARBA" id="ARBA00023136"/>
    </source>
</evidence>
<feature type="transmembrane region" description="Helical" evidence="7">
    <location>
        <begin position="54"/>
        <end position="72"/>
    </location>
</feature>
<name>A0A5N7ATY2_9EURO</name>
<protein>
    <recommendedName>
        <fullName evidence="8">Rhodopsin domain-containing protein</fullName>
    </recommendedName>
</protein>
<feature type="transmembrane region" description="Helical" evidence="7">
    <location>
        <begin position="136"/>
        <end position="158"/>
    </location>
</feature>
<dbReference type="AlphaFoldDB" id="A0A5N7ATY2"/>
<feature type="domain" description="Rhodopsin" evidence="8">
    <location>
        <begin position="38"/>
        <end position="217"/>
    </location>
</feature>
<keyword evidence="2 7" id="KW-0812">Transmembrane</keyword>
<dbReference type="Pfam" id="PF20684">
    <property type="entry name" value="Fung_rhodopsin"/>
    <property type="match status" value="1"/>
</dbReference>
<feature type="region of interest" description="Disordered" evidence="6">
    <location>
        <begin position="281"/>
        <end position="317"/>
    </location>
</feature>
<evidence type="ECO:0000256" key="3">
    <source>
        <dbReference type="ARBA" id="ARBA00022989"/>
    </source>
</evidence>
<dbReference type="EMBL" id="ML736319">
    <property type="protein sequence ID" value="KAE8373315.1"/>
    <property type="molecule type" value="Genomic_DNA"/>
</dbReference>
<evidence type="ECO:0000256" key="5">
    <source>
        <dbReference type="ARBA" id="ARBA00038359"/>
    </source>
</evidence>
<comment type="subcellular location">
    <subcellularLocation>
        <location evidence="1">Membrane</location>
        <topology evidence="1">Multi-pass membrane protein</topology>
    </subcellularLocation>
</comment>
<evidence type="ECO:0000313" key="10">
    <source>
        <dbReference type="Proteomes" id="UP000326198"/>
    </source>
</evidence>
<feature type="transmembrane region" description="Helical" evidence="7">
    <location>
        <begin position="178"/>
        <end position="196"/>
    </location>
</feature>